<evidence type="ECO:0000256" key="7">
    <source>
        <dbReference type="ARBA" id="ARBA00047899"/>
    </source>
</evidence>
<comment type="catalytic activity">
    <reaction evidence="7">
        <text>L-threonyl-[protein] + ATP = O-phospho-L-threonyl-[protein] + ADP + H(+)</text>
        <dbReference type="Rhea" id="RHEA:46608"/>
        <dbReference type="Rhea" id="RHEA-COMP:11060"/>
        <dbReference type="Rhea" id="RHEA-COMP:11605"/>
        <dbReference type="ChEBI" id="CHEBI:15378"/>
        <dbReference type="ChEBI" id="CHEBI:30013"/>
        <dbReference type="ChEBI" id="CHEBI:30616"/>
        <dbReference type="ChEBI" id="CHEBI:61977"/>
        <dbReference type="ChEBI" id="CHEBI:456216"/>
        <dbReference type="EC" id="2.7.11.1"/>
    </reaction>
</comment>
<keyword evidence="3" id="KW-0808">Transferase</keyword>
<dbReference type="STRING" id="1448316.A0A395H4U3"/>
<dbReference type="GO" id="GO:0000245">
    <property type="term" value="P:spliceosomal complex assembly"/>
    <property type="evidence" value="ECO:0007669"/>
    <property type="project" value="TreeGrafter"/>
</dbReference>
<sequence>MSTQPPRINTEGPFEEERLPSYRPEQFYPVHIGELLKSRYKVLGKLGYGSYSTVWLCRDMSNRDYVAVKVLATNMSEQASSREVDAYEHLSRLGSQHIGGAYIRGLYDTFDISGPNGVHGCLVQPPMHMSIHELRVRAESCKFSPPLLKQTLICILQALDFLHREAKIVHSDIKASNIMLNIDDASILAEFEKAEEENPSPRKIVDSNRTIYKSRKLSSPRDGLWGQPVLCDLGEARIGTCHTGNIQPNIYKAPEVLFDMKWSFSADIWNLGVMIWDISENKHMFNALDEDGEYSPSHHVAEMVAYLGMPPLHFLQRSQETRHVFGEDGNWLGAGDVTIPSVSLERSEESLSEQDQQTFLRFMRGMLQWVPEERLTAKELLDDPWLNDSRVRYISVLRP</sequence>
<comment type="similarity">
    <text evidence="10">Belongs to the protein kinase superfamily.</text>
</comment>
<evidence type="ECO:0000256" key="6">
    <source>
        <dbReference type="ARBA" id="ARBA00022840"/>
    </source>
</evidence>
<feature type="binding site" evidence="9">
    <location>
        <position position="69"/>
    </location>
    <ligand>
        <name>ATP</name>
        <dbReference type="ChEBI" id="CHEBI:30616"/>
    </ligand>
</feature>
<comment type="catalytic activity">
    <reaction evidence="8">
        <text>L-seryl-[protein] + ATP = O-phospho-L-seryl-[protein] + ADP + H(+)</text>
        <dbReference type="Rhea" id="RHEA:17989"/>
        <dbReference type="Rhea" id="RHEA-COMP:9863"/>
        <dbReference type="Rhea" id="RHEA-COMP:11604"/>
        <dbReference type="ChEBI" id="CHEBI:15378"/>
        <dbReference type="ChEBI" id="CHEBI:29999"/>
        <dbReference type="ChEBI" id="CHEBI:30616"/>
        <dbReference type="ChEBI" id="CHEBI:83421"/>
        <dbReference type="ChEBI" id="CHEBI:456216"/>
        <dbReference type="EC" id="2.7.11.1"/>
    </reaction>
</comment>
<dbReference type="SUPFAM" id="SSF56112">
    <property type="entry name" value="Protein kinase-like (PK-like)"/>
    <property type="match status" value="1"/>
</dbReference>
<dbReference type="Pfam" id="PF00069">
    <property type="entry name" value="Pkinase"/>
    <property type="match status" value="2"/>
</dbReference>
<name>A0A395H4U3_9EURO</name>
<feature type="domain" description="Protein kinase" evidence="11">
    <location>
        <begin position="40"/>
        <end position="386"/>
    </location>
</feature>
<gene>
    <name evidence="12" type="ORF">BO80DRAFT_454968</name>
</gene>
<dbReference type="GeneID" id="37226957"/>
<dbReference type="GO" id="GO:0050684">
    <property type="term" value="P:regulation of mRNA processing"/>
    <property type="evidence" value="ECO:0007669"/>
    <property type="project" value="TreeGrafter"/>
</dbReference>
<dbReference type="InterPro" id="IPR000719">
    <property type="entry name" value="Prot_kinase_dom"/>
</dbReference>
<dbReference type="InterPro" id="IPR017441">
    <property type="entry name" value="Protein_kinase_ATP_BS"/>
</dbReference>
<dbReference type="PROSITE" id="PS50011">
    <property type="entry name" value="PROTEIN_KINASE_DOM"/>
    <property type="match status" value="1"/>
</dbReference>
<evidence type="ECO:0000256" key="10">
    <source>
        <dbReference type="RuleBase" id="RU000304"/>
    </source>
</evidence>
<proteinExistence type="inferred from homology"/>
<evidence type="ECO:0000256" key="5">
    <source>
        <dbReference type="ARBA" id="ARBA00022777"/>
    </source>
</evidence>
<keyword evidence="6 9" id="KW-0067">ATP-binding</keyword>
<dbReference type="PANTHER" id="PTHR47634">
    <property type="entry name" value="PROTEIN KINASE DOMAIN-CONTAINING PROTEIN-RELATED"/>
    <property type="match status" value="1"/>
</dbReference>
<dbReference type="Gene3D" id="1.10.510.10">
    <property type="entry name" value="Transferase(Phosphotransferase) domain 1"/>
    <property type="match status" value="1"/>
</dbReference>
<dbReference type="EMBL" id="KZ824436">
    <property type="protein sequence ID" value="RAL01244.1"/>
    <property type="molecule type" value="Genomic_DNA"/>
</dbReference>
<dbReference type="GO" id="GO:0005524">
    <property type="term" value="F:ATP binding"/>
    <property type="evidence" value="ECO:0007669"/>
    <property type="project" value="UniProtKB-UniRule"/>
</dbReference>
<dbReference type="InterPro" id="IPR051334">
    <property type="entry name" value="SRPK"/>
</dbReference>
<protein>
    <recommendedName>
        <fullName evidence="1">non-specific serine/threonine protein kinase</fullName>
        <ecNumber evidence="1">2.7.11.1</ecNumber>
    </recommendedName>
</protein>
<keyword evidence="5 12" id="KW-0418">Kinase</keyword>
<evidence type="ECO:0000256" key="9">
    <source>
        <dbReference type="PROSITE-ProRule" id="PRU10141"/>
    </source>
</evidence>
<reference evidence="12 13" key="1">
    <citation type="submission" date="2018-02" db="EMBL/GenBank/DDBJ databases">
        <title>The genomes of Aspergillus section Nigri reveals drivers in fungal speciation.</title>
        <authorList>
            <consortium name="DOE Joint Genome Institute"/>
            <person name="Vesth T.C."/>
            <person name="Nybo J."/>
            <person name="Theobald S."/>
            <person name="Brandl J."/>
            <person name="Frisvad J.C."/>
            <person name="Nielsen K.F."/>
            <person name="Lyhne E.K."/>
            <person name="Kogle M.E."/>
            <person name="Kuo A."/>
            <person name="Riley R."/>
            <person name="Clum A."/>
            <person name="Nolan M."/>
            <person name="Lipzen A."/>
            <person name="Salamov A."/>
            <person name="Henrissat B."/>
            <person name="Wiebenga A."/>
            <person name="De vries R.P."/>
            <person name="Grigoriev I.V."/>
            <person name="Mortensen U.H."/>
            <person name="Andersen M.R."/>
            <person name="Baker S.E."/>
        </authorList>
    </citation>
    <scope>NUCLEOTIDE SEQUENCE [LARGE SCALE GENOMIC DNA]</scope>
    <source>
        <strain evidence="12 13">CBS 121593</strain>
    </source>
</reference>
<evidence type="ECO:0000256" key="2">
    <source>
        <dbReference type="ARBA" id="ARBA00022527"/>
    </source>
</evidence>
<organism evidence="12 13">
    <name type="scientific">Aspergillus ibericus CBS 121593</name>
    <dbReference type="NCBI Taxonomy" id="1448316"/>
    <lineage>
        <taxon>Eukaryota</taxon>
        <taxon>Fungi</taxon>
        <taxon>Dikarya</taxon>
        <taxon>Ascomycota</taxon>
        <taxon>Pezizomycotina</taxon>
        <taxon>Eurotiomycetes</taxon>
        <taxon>Eurotiomycetidae</taxon>
        <taxon>Eurotiales</taxon>
        <taxon>Aspergillaceae</taxon>
        <taxon>Aspergillus</taxon>
        <taxon>Aspergillus subgen. Circumdati</taxon>
    </lineage>
</organism>
<dbReference type="InterPro" id="IPR008271">
    <property type="entry name" value="Ser/Thr_kinase_AS"/>
</dbReference>
<dbReference type="PANTHER" id="PTHR47634:SF9">
    <property type="entry name" value="PROTEIN KINASE DOMAIN-CONTAINING PROTEIN-RELATED"/>
    <property type="match status" value="1"/>
</dbReference>
<keyword evidence="2 10" id="KW-0723">Serine/threonine-protein kinase</keyword>
<dbReference type="PROSITE" id="PS00107">
    <property type="entry name" value="PROTEIN_KINASE_ATP"/>
    <property type="match status" value="1"/>
</dbReference>
<evidence type="ECO:0000256" key="1">
    <source>
        <dbReference type="ARBA" id="ARBA00012513"/>
    </source>
</evidence>
<evidence type="ECO:0000313" key="12">
    <source>
        <dbReference type="EMBL" id="RAL01244.1"/>
    </source>
</evidence>
<evidence type="ECO:0000256" key="4">
    <source>
        <dbReference type="ARBA" id="ARBA00022741"/>
    </source>
</evidence>
<dbReference type="OrthoDB" id="5979581at2759"/>
<evidence type="ECO:0000313" key="13">
    <source>
        <dbReference type="Proteomes" id="UP000249402"/>
    </source>
</evidence>
<evidence type="ECO:0000259" key="11">
    <source>
        <dbReference type="PROSITE" id="PS50011"/>
    </source>
</evidence>
<dbReference type="PROSITE" id="PS00108">
    <property type="entry name" value="PROTEIN_KINASE_ST"/>
    <property type="match status" value="1"/>
</dbReference>
<keyword evidence="4 9" id="KW-0547">Nucleotide-binding</keyword>
<keyword evidence="13" id="KW-1185">Reference proteome</keyword>
<dbReference type="EC" id="2.7.11.1" evidence="1"/>
<dbReference type="Gene3D" id="3.30.200.20">
    <property type="entry name" value="Phosphorylase Kinase, domain 1"/>
    <property type="match status" value="1"/>
</dbReference>
<dbReference type="SMART" id="SM00220">
    <property type="entry name" value="S_TKc"/>
    <property type="match status" value="1"/>
</dbReference>
<evidence type="ECO:0000256" key="8">
    <source>
        <dbReference type="ARBA" id="ARBA00048679"/>
    </source>
</evidence>
<dbReference type="Proteomes" id="UP000249402">
    <property type="component" value="Unassembled WGS sequence"/>
</dbReference>
<dbReference type="RefSeq" id="XP_025575571.1">
    <property type="nucleotide sequence ID" value="XM_025722092.1"/>
</dbReference>
<evidence type="ECO:0000256" key="3">
    <source>
        <dbReference type="ARBA" id="ARBA00022679"/>
    </source>
</evidence>
<dbReference type="VEuPathDB" id="FungiDB:BO80DRAFT_454968"/>
<dbReference type="AlphaFoldDB" id="A0A395H4U3"/>
<dbReference type="InterPro" id="IPR011009">
    <property type="entry name" value="Kinase-like_dom_sf"/>
</dbReference>
<accession>A0A395H4U3</accession>
<dbReference type="GO" id="GO:0004674">
    <property type="term" value="F:protein serine/threonine kinase activity"/>
    <property type="evidence" value="ECO:0007669"/>
    <property type="project" value="UniProtKB-KW"/>
</dbReference>